<accession>A0A1S2ZD84</accession>
<evidence type="ECO:0000256" key="8">
    <source>
        <dbReference type="ARBA" id="ARBA00018708"/>
    </source>
</evidence>
<dbReference type="GO" id="GO:0034220">
    <property type="term" value="P:monoatomic ion transmembrane transport"/>
    <property type="evidence" value="ECO:0007669"/>
    <property type="project" value="UniProtKB-KW"/>
</dbReference>
<dbReference type="InParanoid" id="A0A1S2ZD84"/>
<feature type="domain" description="STING transmembrane" evidence="17">
    <location>
        <begin position="87"/>
        <end position="194"/>
    </location>
</feature>
<keyword evidence="14" id="KW-0407">Ion channel</keyword>
<comment type="similarity">
    <text evidence="7">Belongs to the STING family.</text>
</comment>
<evidence type="ECO:0000256" key="15">
    <source>
        <dbReference type="ARBA" id="ARBA00024169"/>
    </source>
</evidence>
<dbReference type="RefSeq" id="XP_007517598.3">
    <property type="nucleotide sequence ID" value="XM_007517536.3"/>
</dbReference>
<keyword evidence="10" id="KW-0547">Nucleotide-binding</keyword>
<evidence type="ECO:0000256" key="3">
    <source>
        <dbReference type="ARBA" id="ARBA00004477"/>
    </source>
</evidence>
<dbReference type="GO" id="GO:0000045">
    <property type="term" value="P:autophagosome assembly"/>
    <property type="evidence" value="ECO:0007669"/>
    <property type="project" value="TreeGrafter"/>
</dbReference>
<dbReference type="GO" id="GO:0000139">
    <property type="term" value="C:Golgi membrane"/>
    <property type="evidence" value="ECO:0007669"/>
    <property type="project" value="UniProtKB-SubCell"/>
</dbReference>
<dbReference type="GO" id="GO:0005789">
    <property type="term" value="C:endoplasmic reticulum membrane"/>
    <property type="evidence" value="ECO:0007669"/>
    <property type="project" value="UniProtKB-SubCell"/>
</dbReference>
<keyword evidence="9" id="KW-0812">Transmembrane</keyword>
<dbReference type="FunCoup" id="A0A1S2ZD84">
    <property type="interactions" value="630"/>
</dbReference>
<keyword evidence="13" id="KW-0472">Membrane</keyword>
<dbReference type="GO" id="GO:0016239">
    <property type="term" value="P:positive regulation of macroautophagy"/>
    <property type="evidence" value="ECO:0007669"/>
    <property type="project" value="TreeGrafter"/>
</dbReference>
<evidence type="ECO:0000259" key="17">
    <source>
        <dbReference type="Pfam" id="PF23417"/>
    </source>
</evidence>
<evidence type="ECO:0000256" key="2">
    <source>
        <dbReference type="ARBA" id="ARBA00004457"/>
    </source>
</evidence>
<dbReference type="CDD" id="cd22658">
    <property type="entry name" value="STING_C_metazoan-like"/>
    <property type="match status" value="1"/>
</dbReference>
<evidence type="ECO:0000256" key="6">
    <source>
        <dbReference type="ARBA" id="ARBA00004653"/>
    </source>
</evidence>
<keyword evidence="12" id="KW-1133">Transmembrane helix</keyword>
<dbReference type="STRING" id="9365.ENSEEUP00000006931"/>
<dbReference type="GO" id="GO:0033116">
    <property type="term" value="C:endoplasmic reticulum-Golgi intermediate compartment membrane"/>
    <property type="evidence" value="ECO:0007669"/>
    <property type="project" value="UniProtKB-SubCell"/>
</dbReference>
<dbReference type="Proteomes" id="UP001652624">
    <property type="component" value="Chromosome 2"/>
</dbReference>
<dbReference type="eggNOG" id="ENOG502R15M">
    <property type="taxonomic scope" value="Eukaryota"/>
</dbReference>
<dbReference type="GO" id="GO:0061507">
    <property type="term" value="F:2',3'-cyclic GMP-AMP binding"/>
    <property type="evidence" value="ECO:0007669"/>
    <property type="project" value="TreeGrafter"/>
</dbReference>
<dbReference type="GO" id="GO:0032481">
    <property type="term" value="P:positive regulation of type I interferon production"/>
    <property type="evidence" value="ECO:0007669"/>
    <property type="project" value="InterPro"/>
</dbReference>
<dbReference type="InterPro" id="IPR047191">
    <property type="entry name" value="STING_C_chordates"/>
</dbReference>
<protein>
    <recommendedName>
        <fullName evidence="8">Stimulator of interferon genes protein</fullName>
    </recommendedName>
</protein>
<dbReference type="Pfam" id="PF15009">
    <property type="entry name" value="STING_LBD"/>
    <property type="match status" value="1"/>
</dbReference>
<evidence type="ECO:0000256" key="9">
    <source>
        <dbReference type="ARBA" id="ARBA00022692"/>
    </source>
</evidence>
<dbReference type="GO" id="GO:0000421">
    <property type="term" value="C:autophagosome membrane"/>
    <property type="evidence" value="ECO:0007669"/>
    <property type="project" value="UniProtKB-SubCell"/>
</dbReference>
<dbReference type="InterPro" id="IPR029158">
    <property type="entry name" value="STING"/>
</dbReference>
<dbReference type="GO" id="GO:0048471">
    <property type="term" value="C:perinuclear region of cytoplasm"/>
    <property type="evidence" value="ECO:0007669"/>
    <property type="project" value="UniProtKB-SubCell"/>
</dbReference>
<keyword evidence="11" id="KW-0256">Endoplasmic reticulum</keyword>
<evidence type="ECO:0000256" key="11">
    <source>
        <dbReference type="ARBA" id="ARBA00022824"/>
    </source>
</evidence>
<dbReference type="PANTHER" id="PTHR34339:SF1">
    <property type="entry name" value="STIMULATOR OF INTERFERON GENES PROTEIN"/>
    <property type="match status" value="1"/>
</dbReference>
<evidence type="ECO:0000256" key="1">
    <source>
        <dbReference type="ARBA" id="ARBA00004374"/>
    </source>
</evidence>
<organism evidence="18 19">
    <name type="scientific">Erinaceus europaeus</name>
    <name type="common">Western European hedgehog</name>
    <dbReference type="NCBI Taxonomy" id="9365"/>
    <lineage>
        <taxon>Eukaryota</taxon>
        <taxon>Metazoa</taxon>
        <taxon>Chordata</taxon>
        <taxon>Craniata</taxon>
        <taxon>Vertebrata</taxon>
        <taxon>Euteleostomi</taxon>
        <taxon>Mammalia</taxon>
        <taxon>Eutheria</taxon>
        <taxon>Laurasiatheria</taxon>
        <taxon>Eulipotyphla</taxon>
        <taxon>Erinaceidae</taxon>
        <taxon>Erinaceinae</taxon>
        <taxon>Erinaceus</taxon>
    </lineage>
</organism>
<name>A0A1S2ZD84_ERIEU</name>
<keyword evidence="14" id="KW-0406">Ion transport</keyword>
<gene>
    <name evidence="19" type="primary">STING1</name>
</gene>
<keyword evidence="18" id="KW-1185">Reference proteome</keyword>
<evidence type="ECO:0000256" key="12">
    <source>
        <dbReference type="ARBA" id="ARBA00022989"/>
    </source>
</evidence>
<dbReference type="PANTHER" id="PTHR34339">
    <property type="entry name" value="STIMULATOR OF INTERFERON GENES PROTEIN"/>
    <property type="match status" value="1"/>
</dbReference>
<dbReference type="GO" id="GO:0061709">
    <property type="term" value="P:reticulophagy"/>
    <property type="evidence" value="ECO:0007669"/>
    <property type="project" value="TreeGrafter"/>
</dbReference>
<dbReference type="GeneID" id="103108576"/>
<reference evidence="18" key="1">
    <citation type="submission" date="2025-05" db="UniProtKB">
        <authorList>
            <consortium name="RefSeq"/>
        </authorList>
    </citation>
    <scope>NUCLEOTIDE SEQUENCE [LARGE SCALE GENOMIC DNA]</scope>
</reference>
<dbReference type="InterPro" id="IPR038623">
    <property type="entry name" value="STING_C_sf"/>
</dbReference>
<comment type="subcellular location">
    <subcellularLocation>
        <location evidence="5">Cytoplasm</location>
        <location evidence="5">Perinuclear region</location>
    </subcellularLocation>
    <subcellularLocation>
        <location evidence="4">Cytoplasmic vesicle</location>
        <location evidence="4">Autophagosome membrane</location>
        <topology evidence="4">Multi-pass membrane protein</topology>
    </subcellularLocation>
    <subcellularLocation>
        <location evidence="3">Endoplasmic reticulum membrane</location>
        <topology evidence="3">Multi-pass membrane protein</topology>
    </subcellularLocation>
    <subcellularLocation>
        <location evidence="2">Endoplasmic reticulum-Golgi intermediate compartment membrane</location>
        <topology evidence="2">Multi-pass membrane protein</topology>
    </subcellularLocation>
    <subcellularLocation>
        <location evidence="6">Golgi apparatus membrane</location>
        <topology evidence="6">Multi-pass membrane protein</topology>
    </subcellularLocation>
    <subcellularLocation>
        <location evidence="1">Mitochondrion outer membrane</location>
        <topology evidence="1">Multi-pass membrane protein</topology>
    </subcellularLocation>
</comment>
<evidence type="ECO:0000256" key="10">
    <source>
        <dbReference type="ARBA" id="ARBA00022741"/>
    </source>
</evidence>
<proteinExistence type="inferred from homology"/>
<keyword evidence="14" id="KW-0813">Transport</keyword>
<evidence type="ECO:0000256" key="14">
    <source>
        <dbReference type="ARBA" id="ARBA00023303"/>
    </source>
</evidence>
<dbReference type="OrthoDB" id="6053839at2759"/>
<dbReference type="GO" id="GO:0005741">
    <property type="term" value="C:mitochondrial outer membrane"/>
    <property type="evidence" value="ECO:0007669"/>
    <property type="project" value="UniProtKB-SubCell"/>
</dbReference>
<dbReference type="GO" id="GO:0035438">
    <property type="term" value="F:cyclic-di-GMP binding"/>
    <property type="evidence" value="ECO:0007669"/>
    <property type="project" value="TreeGrafter"/>
</dbReference>
<evidence type="ECO:0000313" key="19">
    <source>
        <dbReference type="RefSeq" id="XP_007517598.3"/>
    </source>
</evidence>
<feature type="domain" description="STING ligand-binding" evidence="16">
    <location>
        <begin position="196"/>
        <end position="379"/>
    </location>
</feature>
<evidence type="ECO:0000313" key="18">
    <source>
        <dbReference type="Proteomes" id="UP001652624"/>
    </source>
</evidence>
<evidence type="ECO:0000256" key="13">
    <source>
        <dbReference type="ARBA" id="ARBA00023136"/>
    </source>
</evidence>
<dbReference type="AlphaFoldDB" id="A0A1S2ZD84"/>
<evidence type="ECO:0000259" key="16">
    <source>
        <dbReference type="Pfam" id="PF15009"/>
    </source>
</evidence>
<comment type="catalytic activity">
    <reaction evidence="15">
        <text>H(+)(in) = H(+)(out)</text>
        <dbReference type="Rhea" id="RHEA:34979"/>
        <dbReference type="ChEBI" id="CHEBI:15378"/>
    </reaction>
</comment>
<dbReference type="InterPro" id="IPR055434">
    <property type="entry name" value="STING_TM"/>
</dbReference>
<evidence type="ECO:0000256" key="4">
    <source>
        <dbReference type="ARBA" id="ARBA00004542"/>
    </source>
</evidence>
<dbReference type="InterPro" id="IPR055432">
    <property type="entry name" value="STING_LBD"/>
</dbReference>
<dbReference type="GO" id="GO:0051607">
    <property type="term" value="P:defense response to virus"/>
    <property type="evidence" value="ECO:0007669"/>
    <property type="project" value="TreeGrafter"/>
</dbReference>
<dbReference type="GO" id="GO:0002218">
    <property type="term" value="P:activation of innate immune response"/>
    <property type="evidence" value="ECO:0007669"/>
    <property type="project" value="InterPro"/>
</dbReference>
<dbReference type="GO" id="GO:0045087">
    <property type="term" value="P:innate immune response"/>
    <property type="evidence" value="ECO:0007669"/>
    <property type="project" value="TreeGrafter"/>
</dbReference>
<dbReference type="Pfam" id="PF23417">
    <property type="entry name" value="STING_TM"/>
    <property type="match status" value="1"/>
</dbReference>
<evidence type="ECO:0000256" key="7">
    <source>
        <dbReference type="ARBA" id="ARBA00009027"/>
    </source>
</evidence>
<dbReference type="Gene3D" id="3.40.50.12100">
    <property type="entry name" value="Stimulator of interferon genes protein"/>
    <property type="match status" value="1"/>
</dbReference>
<sequence length="421" mass="47488">MVPDSTVQFVAHREAATPHWKSLCQDFSLGHLLEKTLQSGRLKMPQSDLHPSIPRPRGSRAKNVALILLAACLLAIQWENSLSYSFWWLILHLASLQVGQLFKRACLMAEELCHTYSRYQGSHWKALRACLGCPIRTGALLMLACFACFLVPEEASLRITWTFALLGLSEALNILFGLKDLSSAEISTICEKRNLNVAHGLAWSYYIGYLRLILPGLQTRIQAYNHCHNNILKGEGSHRLYILFPLDCAVRDDLTMVDRNICFLDELPKQSADRAGIKRRVYTNSIYELKANGQRAGACVLEYATPLQTLFAMSQHGRAGFSREDRLEQAKLFCRTLENILDDDPECQHNCRLIVYQEPSDGSGFSLSQEILRHLRQEETEEVSVGSVETTEATDSCTLSQEPELLISGMEQPLPLRTDIF</sequence>
<dbReference type="Gene3D" id="1.20.5.5200">
    <property type="match status" value="1"/>
</dbReference>
<reference evidence="19" key="2">
    <citation type="submission" date="2025-08" db="UniProtKB">
        <authorList>
            <consortium name="RefSeq"/>
        </authorList>
    </citation>
    <scope>IDENTIFICATION</scope>
</reference>
<evidence type="ECO:0000256" key="5">
    <source>
        <dbReference type="ARBA" id="ARBA00004556"/>
    </source>
</evidence>
<dbReference type="CTD" id="340061"/>